<dbReference type="InterPro" id="IPR027994">
    <property type="entry name" value="WxL_dom"/>
</dbReference>
<comment type="caution">
    <text evidence="3">The sequence shown here is derived from an EMBL/GenBank/DDBJ whole genome shotgun (WGS) entry which is preliminary data.</text>
</comment>
<evidence type="ECO:0000259" key="2">
    <source>
        <dbReference type="Pfam" id="PF13731"/>
    </source>
</evidence>
<dbReference type="RefSeq" id="WP_069664818.1">
    <property type="nucleotide sequence ID" value="NZ_JBHUJJ010000001.1"/>
</dbReference>
<organism evidence="3 4">
    <name type="scientific">Enterococcus termitis</name>
    <dbReference type="NCBI Taxonomy" id="332950"/>
    <lineage>
        <taxon>Bacteria</taxon>
        <taxon>Bacillati</taxon>
        <taxon>Bacillota</taxon>
        <taxon>Bacilli</taxon>
        <taxon>Lactobacillales</taxon>
        <taxon>Enterococcaceae</taxon>
        <taxon>Enterococcus</taxon>
    </lineage>
</organism>
<evidence type="ECO:0000256" key="1">
    <source>
        <dbReference type="SAM" id="SignalP"/>
    </source>
</evidence>
<proteinExistence type="predicted"/>
<reference evidence="4" key="1">
    <citation type="submission" date="2016-09" db="EMBL/GenBank/DDBJ databases">
        <authorList>
            <person name="Gulvik C.A."/>
        </authorList>
    </citation>
    <scope>NUCLEOTIDE SEQUENCE [LARGE SCALE GENOMIC DNA]</scope>
    <source>
        <strain evidence="4">LMG 8895</strain>
    </source>
</reference>
<feature type="domain" description="WxL" evidence="2">
    <location>
        <begin position="32"/>
        <end position="289"/>
    </location>
</feature>
<sequence length="291" mass="30833">MKKMTLAGLGILTFSTLILGNQTALATVEKPEADTEATVQFEANTDPDTPEVVVPPVGGGEGGIVDPDGSDGNKGDGNPSFNIAYVSNFRFNERSDDDTNFTKFKPIKLNANGMTQWAKGTQLTLNDVDKDGKEITPAQSTVYKNIPNFVQVVDNRGKLSGWHLEVSAGDFKGKDSDDQEVTLKGANITLTQPTIAGPSEIELTSPLAPTTFSSEKTLNAGAQTILDAKANAGTGSWSLKFGQEETLAGADYETLVEDTGVKLTIPATAEAKANVAYKADLKWTLTDAPSN</sequence>
<dbReference type="EMBL" id="MIJY01000045">
    <property type="protein sequence ID" value="OEG09128.1"/>
    <property type="molecule type" value="Genomic_DNA"/>
</dbReference>
<name>A0A1E5G8T2_9ENTE</name>
<keyword evidence="4" id="KW-1185">Reference proteome</keyword>
<feature type="signal peptide" evidence="1">
    <location>
        <begin position="1"/>
        <end position="26"/>
    </location>
</feature>
<accession>A0A1E5G8T2</accession>
<dbReference type="Pfam" id="PF13731">
    <property type="entry name" value="WxL"/>
    <property type="match status" value="1"/>
</dbReference>
<feature type="chain" id="PRO_5009177156" description="WxL domain-containing protein" evidence="1">
    <location>
        <begin position="27"/>
        <end position="291"/>
    </location>
</feature>
<dbReference type="AlphaFoldDB" id="A0A1E5G8T2"/>
<dbReference type="Proteomes" id="UP000095094">
    <property type="component" value="Unassembled WGS sequence"/>
</dbReference>
<gene>
    <name evidence="3" type="ORF">BCR25_11195</name>
</gene>
<keyword evidence="1" id="KW-0732">Signal</keyword>
<protein>
    <recommendedName>
        <fullName evidence="2">WxL domain-containing protein</fullName>
    </recommendedName>
</protein>
<evidence type="ECO:0000313" key="3">
    <source>
        <dbReference type="EMBL" id="OEG09128.1"/>
    </source>
</evidence>
<evidence type="ECO:0000313" key="4">
    <source>
        <dbReference type="Proteomes" id="UP000095094"/>
    </source>
</evidence>
<dbReference type="PATRIC" id="fig|332950.4.peg.3104"/>
<dbReference type="OrthoDB" id="2180080at2"/>